<evidence type="ECO:0000313" key="1">
    <source>
        <dbReference type="EMBL" id="KAG2596335.1"/>
    </source>
</evidence>
<proteinExistence type="predicted"/>
<name>A0A8T0SGX3_PANVG</name>
<accession>A0A8T0SGX3</accession>
<reference evidence="1 2" key="1">
    <citation type="submission" date="2020-05" db="EMBL/GenBank/DDBJ databases">
        <title>WGS assembly of Panicum virgatum.</title>
        <authorList>
            <person name="Lovell J.T."/>
            <person name="Jenkins J."/>
            <person name="Shu S."/>
            <person name="Juenger T.E."/>
            <person name="Schmutz J."/>
        </authorList>
    </citation>
    <scope>NUCLEOTIDE SEQUENCE [LARGE SCALE GENOMIC DNA]</scope>
    <source>
        <strain evidence="2">cv. AP13</strain>
    </source>
</reference>
<dbReference type="Proteomes" id="UP000823388">
    <property type="component" value="Chromosome 5K"/>
</dbReference>
<evidence type="ECO:0000313" key="2">
    <source>
        <dbReference type="Proteomes" id="UP000823388"/>
    </source>
</evidence>
<keyword evidence="2" id="KW-1185">Reference proteome</keyword>
<organism evidence="1 2">
    <name type="scientific">Panicum virgatum</name>
    <name type="common">Blackwell switchgrass</name>
    <dbReference type="NCBI Taxonomy" id="38727"/>
    <lineage>
        <taxon>Eukaryota</taxon>
        <taxon>Viridiplantae</taxon>
        <taxon>Streptophyta</taxon>
        <taxon>Embryophyta</taxon>
        <taxon>Tracheophyta</taxon>
        <taxon>Spermatophyta</taxon>
        <taxon>Magnoliopsida</taxon>
        <taxon>Liliopsida</taxon>
        <taxon>Poales</taxon>
        <taxon>Poaceae</taxon>
        <taxon>PACMAD clade</taxon>
        <taxon>Panicoideae</taxon>
        <taxon>Panicodae</taxon>
        <taxon>Paniceae</taxon>
        <taxon>Panicinae</taxon>
        <taxon>Panicum</taxon>
        <taxon>Panicum sect. Hiantes</taxon>
    </lineage>
</organism>
<gene>
    <name evidence="1" type="ORF">PVAP13_5KG154307</name>
</gene>
<protein>
    <submittedName>
        <fullName evidence="1">Uncharacterized protein</fullName>
    </submittedName>
</protein>
<dbReference type="AlphaFoldDB" id="A0A8T0SGX3"/>
<dbReference type="EMBL" id="CM029045">
    <property type="protein sequence ID" value="KAG2596335.1"/>
    <property type="molecule type" value="Genomic_DNA"/>
</dbReference>
<sequence>MKAPIARQGAGLRARPSSFLGRALILLHRPPVRQKPPVWWIASSPAPPLRPRPSLCSAYVSPQTPNPPFHLLPLSYPLLPNPAQIWCFPFELVRVGARGSSDLQGREGSAERVPAKWV</sequence>
<comment type="caution">
    <text evidence="1">The sequence shown here is derived from an EMBL/GenBank/DDBJ whole genome shotgun (WGS) entry which is preliminary data.</text>
</comment>